<keyword evidence="8" id="KW-1185">Reference proteome</keyword>
<dbReference type="AlphaFoldDB" id="A0A0D3F3N4"/>
<dbReference type="eggNOG" id="KOG0143">
    <property type="taxonomic scope" value="Eukaryota"/>
</dbReference>
<organism evidence="7">
    <name type="scientific">Oryza barthii</name>
    <dbReference type="NCBI Taxonomy" id="65489"/>
    <lineage>
        <taxon>Eukaryota</taxon>
        <taxon>Viridiplantae</taxon>
        <taxon>Streptophyta</taxon>
        <taxon>Embryophyta</taxon>
        <taxon>Tracheophyta</taxon>
        <taxon>Spermatophyta</taxon>
        <taxon>Magnoliopsida</taxon>
        <taxon>Liliopsida</taxon>
        <taxon>Poales</taxon>
        <taxon>Poaceae</taxon>
        <taxon>BOP clade</taxon>
        <taxon>Oryzoideae</taxon>
        <taxon>Oryzeae</taxon>
        <taxon>Oryzinae</taxon>
        <taxon>Oryza</taxon>
    </lineage>
</organism>
<dbReference type="InterPro" id="IPR044861">
    <property type="entry name" value="IPNS-like_FE2OG_OXY"/>
</dbReference>
<dbReference type="SMR" id="A0A0D3F3N4"/>
<evidence type="ECO:0000256" key="2">
    <source>
        <dbReference type="ARBA" id="ARBA00022723"/>
    </source>
</evidence>
<dbReference type="Gene3D" id="2.60.120.330">
    <property type="entry name" value="B-lactam Antibiotic, Isopenicillin N Synthase, Chain"/>
    <property type="match status" value="1"/>
</dbReference>
<keyword evidence="3 5" id="KW-0560">Oxidoreductase</keyword>
<dbReference type="Proteomes" id="UP000026960">
    <property type="component" value="Chromosome 2"/>
</dbReference>
<evidence type="ECO:0000259" key="6">
    <source>
        <dbReference type="PROSITE" id="PS51471"/>
    </source>
</evidence>
<protein>
    <recommendedName>
        <fullName evidence="6">Fe2OG dioxygenase domain-containing protein</fullName>
    </recommendedName>
</protein>
<reference evidence="7" key="2">
    <citation type="submission" date="2015-03" db="UniProtKB">
        <authorList>
            <consortium name="EnsemblPlants"/>
        </authorList>
    </citation>
    <scope>IDENTIFICATION</scope>
</reference>
<comment type="similarity">
    <text evidence="1 5">Belongs to the iron/ascorbate-dependent oxidoreductase family.</text>
</comment>
<sequence>MADESWRAPAIVQELAAAGVEEPPSRYLLREKDRSDVKLVAAELPEPLPVVDLSRLDGAEEATKLRVALQNWGFFLLTNHGVEASLMDSVMNLSREFFNQPIERKQKFSNLIDGKNFQIQGYGTDRVVTQDQILDWSDRLHLRVEPKEEQDLAFWPDHPESFRDVLNKYASGTKRIRDDIIQAMAKLLELDEDYFLDRLNEAPAFARFNYYPPCPRPDLVFGIRPHSDGTLLTILLVDKDVSGLQVQRDGKWYNVEATPHTLLINLGDTMEVMCNGIFRSPVHRVVTNAEKERISLAMLYSVNDEKDIEPAAGLLDENRPARYRKVSVEEFRAGIFGKFSRGERYIDSLRI</sequence>
<dbReference type="InterPro" id="IPR005123">
    <property type="entry name" value="Oxoglu/Fe-dep_dioxygenase_dom"/>
</dbReference>
<dbReference type="PRINTS" id="PR00682">
    <property type="entry name" value="IPNSYNTHASE"/>
</dbReference>
<dbReference type="EnsemblPlants" id="OBART02G12330.1">
    <property type="protein sequence ID" value="OBART02G12330.1"/>
    <property type="gene ID" value="OBART02G12330"/>
</dbReference>
<dbReference type="GO" id="GO:0016491">
    <property type="term" value="F:oxidoreductase activity"/>
    <property type="evidence" value="ECO:0007669"/>
    <property type="project" value="UniProtKB-KW"/>
</dbReference>
<dbReference type="Gramene" id="OBART02G12330.1">
    <property type="protein sequence ID" value="OBART02G12330.1"/>
    <property type="gene ID" value="OBART02G12330"/>
</dbReference>
<name>A0A0D3F3N4_9ORYZ</name>
<dbReference type="FunFam" id="2.60.120.330:FF:000018">
    <property type="entry name" value="2-oxoglutarate (2OG) and Fe(II)-dependent oxygenase superfamily protein"/>
    <property type="match status" value="1"/>
</dbReference>
<dbReference type="InterPro" id="IPR027443">
    <property type="entry name" value="IPNS-like_sf"/>
</dbReference>
<reference evidence="7" key="1">
    <citation type="journal article" date="2009" name="Rice">
        <title>De Novo Next Generation Sequencing of Plant Genomes.</title>
        <authorList>
            <person name="Rounsley S."/>
            <person name="Marri P.R."/>
            <person name="Yu Y."/>
            <person name="He R."/>
            <person name="Sisneros N."/>
            <person name="Goicoechea J.L."/>
            <person name="Lee S.J."/>
            <person name="Angelova A."/>
            <person name="Kudrna D."/>
            <person name="Luo M."/>
            <person name="Affourtit J."/>
            <person name="Desany B."/>
            <person name="Knight J."/>
            <person name="Niazi F."/>
            <person name="Egholm M."/>
            <person name="Wing R.A."/>
        </authorList>
    </citation>
    <scope>NUCLEOTIDE SEQUENCE [LARGE SCALE GENOMIC DNA]</scope>
    <source>
        <strain evidence="7">IRGC 105608</strain>
    </source>
</reference>
<evidence type="ECO:0000256" key="1">
    <source>
        <dbReference type="ARBA" id="ARBA00008056"/>
    </source>
</evidence>
<dbReference type="Gramene" id="OBART02G12330.2">
    <property type="protein sequence ID" value="OBART02G12330.2"/>
    <property type="gene ID" value="OBART02G12330"/>
</dbReference>
<dbReference type="PANTHER" id="PTHR47991">
    <property type="entry name" value="OXOGLUTARATE/IRON-DEPENDENT DIOXYGENASE"/>
    <property type="match status" value="1"/>
</dbReference>
<dbReference type="InterPro" id="IPR050295">
    <property type="entry name" value="Plant_2OG-oxidoreductases"/>
</dbReference>
<feature type="domain" description="Fe2OG dioxygenase" evidence="6">
    <location>
        <begin position="202"/>
        <end position="302"/>
    </location>
</feature>
<dbReference type="PaxDb" id="65489-OBART02G12330.1"/>
<dbReference type="EnsemblPlants" id="OBART02G12330.2">
    <property type="protein sequence ID" value="OBART02G12330.2"/>
    <property type="gene ID" value="OBART02G12330"/>
</dbReference>
<keyword evidence="4 5" id="KW-0408">Iron</keyword>
<evidence type="ECO:0000313" key="7">
    <source>
        <dbReference type="EnsemblPlants" id="OBART02G12330.2"/>
    </source>
</evidence>
<evidence type="ECO:0000256" key="4">
    <source>
        <dbReference type="ARBA" id="ARBA00023004"/>
    </source>
</evidence>
<proteinExistence type="inferred from homology"/>
<keyword evidence="2 5" id="KW-0479">Metal-binding</keyword>
<dbReference type="PROSITE" id="PS51471">
    <property type="entry name" value="FE2OG_OXY"/>
    <property type="match status" value="1"/>
</dbReference>
<evidence type="ECO:0000313" key="8">
    <source>
        <dbReference type="Proteomes" id="UP000026960"/>
    </source>
</evidence>
<dbReference type="HOGENOM" id="CLU_010119_16_0_1"/>
<accession>A0A0D3F3N4</accession>
<dbReference type="Pfam" id="PF03171">
    <property type="entry name" value="2OG-FeII_Oxy"/>
    <property type="match status" value="1"/>
</dbReference>
<dbReference type="GO" id="GO:0046872">
    <property type="term" value="F:metal ion binding"/>
    <property type="evidence" value="ECO:0007669"/>
    <property type="project" value="UniProtKB-KW"/>
</dbReference>
<dbReference type="InterPro" id="IPR026992">
    <property type="entry name" value="DIOX_N"/>
</dbReference>
<evidence type="ECO:0000256" key="3">
    <source>
        <dbReference type="ARBA" id="ARBA00023002"/>
    </source>
</evidence>
<dbReference type="SUPFAM" id="SSF51197">
    <property type="entry name" value="Clavaminate synthase-like"/>
    <property type="match status" value="1"/>
</dbReference>
<dbReference type="Pfam" id="PF14226">
    <property type="entry name" value="DIOX_N"/>
    <property type="match status" value="1"/>
</dbReference>
<dbReference type="STRING" id="65489.A0A0D3F3N4"/>
<evidence type="ECO:0000256" key="5">
    <source>
        <dbReference type="RuleBase" id="RU003682"/>
    </source>
</evidence>